<proteinExistence type="inferred from homology"/>
<evidence type="ECO:0000256" key="12">
    <source>
        <dbReference type="SAM" id="MobiDB-lite"/>
    </source>
</evidence>
<dbReference type="InterPro" id="IPR004167">
    <property type="entry name" value="PSBD"/>
</dbReference>
<dbReference type="PROSITE" id="PS50968">
    <property type="entry name" value="BIOTINYL_LIPOYL"/>
    <property type="match status" value="1"/>
</dbReference>
<evidence type="ECO:0000313" key="15">
    <source>
        <dbReference type="EMBL" id="URQ63530.1"/>
    </source>
</evidence>
<dbReference type="GO" id="GO:0006099">
    <property type="term" value="P:tricarboxylic acid cycle"/>
    <property type="evidence" value="ECO:0007669"/>
    <property type="project" value="UniProtKB-UniRule"/>
</dbReference>
<protein>
    <recommendedName>
        <fullName evidence="5 11">Dihydrolipoyllysine-residue succinyltransferase component of 2-oxoglutarate dehydrogenase complex</fullName>
        <ecNumber evidence="4 11">2.3.1.61</ecNumber>
    </recommendedName>
    <alternativeName>
        <fullName evidence="11">2-oxoglutarate dehydrogenase complex component E2</fullName>
    </alternativeName>
</protein>
<dbReference type="InterPro" id="IPR003016">
    <property type="entry name" value="2-oxoA_DH_lipoyl-BS"/>
</dbReference>
<keyword evidence="7 11" id="KW-0808">Transferase</keyword>
<evidence type="ECO:0000256" key="5">
    <source>
        <dbReference type="ARBA" id="ARBA00019511"/>
    </source>
</evidence>
<dbReference type="SUPFAM" id="SSF51230">
    <property type="entry name" value="Single hybrid motif"/>
    <property type="match status" value="1"/>
</dbReference>
<dbReference type="Gene3D" id="4.10.320.10">
    <property type="entry name" value="E3-binding domain"/>
    <property type="match status" value="1"/>
</dbReference>
<dbReference type="Pfam" id="PF00198">
    <property type="entry name" value="2-oxoacid_dh"/>
    <property type="match status" value="1"/>
</dbReference>
<dbReference type="Gene3D" id="3.30.559.10">
    <property type="entry name" value="Chloramphenicol acetyltransferase-like domain"/>
    <property type="match status" value="1"/>
</dbReference>
<dbReference type="InterPro" id="IPR023213">
    <property type="entry name" value="CAT-like_dom_sf"/>
</dbReference>
<evidence type="ECO:0000259" key="13">
    <source>
        <dbReference type="PROSITE" id="PS50968"/>
    </source>
</evidence>
<comment type="similarity">
    <text evidence="3 11">Belongs to the 2-oxoacid dehydrogenase family.</text>
</comment>
<dbReference type="EC" id="2.3.1.61" evidence="4 11"/>
<dbReference type="Pfam" id="PF02817">
    <property type="entry name" value="E3_binding"/>
    <property type="match status" value="1"/>
</dbReference>
<comment type="function">
    <text evidence="1 11">E2 component of the 2-oxoglutarate dehydrogenase (OGDH) complex which catalyzes the second step in the conversion of 2-oxoglutarate to succinyl-CoA and CO(2).</text>
</comment>
<feature type="region of interest" description="Disordered" evidence="12">
    <location>
        <begin position="78"/>
        <end position="119"/>
    </location>
</feature>
<sequence length="409" mass="45578">MAEDIKSPQFPESIFEGTLSTWLKKEGDTFEQDDVLAEIETDKVVIEVTAQSDGQLEKIIIPEGSVIKSQETIGNYSKKITKKDNKDKTKPKVEEVKKAQPEKKEEVMESPKVTSKQEVKGKIGPAAKKLLQEKNLTTENITPTRKKGIITKEDILKAAENNQSVEPEKATEKMEIKGDSKRVPMSRLRSVVAKRLLESQAQTASLTTFNEVDLFEIKKLREKYRESFESKYGVKLGFMGMFIKASSIALQDMPIVNASIDGEDVVYHGFQDIGVAVSSERGLVVPVIKNVQELSIAEIEKEVRDYSIKAREGKLEMDDITGGTFTISNGGVFGSLLSTPILNPPQSAILGMHKIQDRPMVIEGKVEIRPMMYLALTYDHRLLDGKDAVSFLVKIKELLESPESMILGV</sequence>
<keyword evidence="6 11" id="KW-0816">Tricarboxylic acid cycle</keyword>
<feature type="domain" description="Peripheral subunit-binding (PSBD)" evidence="14">
    <location>
        <begin position="122"/>
        <end position="159"/>
    </location>
</feature>
<dbReference type="GO" id="GO:0045252">
    <property type="term" value="C:oxoglutarate dehydrogenase complex"/>
    <property type="evidence" value="ECO:0007669"/>
    <property type="project" value="UniProtKB-UniRule"/>
</dbReference>
<feature type="compositionally biased region" description="Basic and acidic residues" evidence="12">
    <location>
        <begin position="82"/>
        <end position="119"/>
    </location>
</feature>
<comment type="pathway">
    <text evidence="2 11">Amino-acid degradation; L-lysine degradation via saccharopine pathway; glutaryl-CoA from L-lysine: step 6/6.</text>
</comment>
<evidence type="ECO:0000259" key="14">
    <source>
        <dbReference type="PROSITE" id="PS51826"/>
    </source>
</evidence>
<dbReference type="InterPro" id="IPR011053">
    <property type="entry name" value="Single_hybrid_motif"/>
</dbReference>
<dbReference type="CDD" id="cd06849">
    <property type="entry name" value="lipoyl_domain"/>
    <property type="match status" value="1"/>
</dbReference>
<dbReference type="PROSITE" id="PS51826">
    <property type="entry name" value="PSBD"/>
    <property type="match status" value="1"/>
</dbReference>
<evidence type="ECO:0000256" key="10">
    <source>
        <dbReference type="ARBA" id="ARBA00052761"/>
    </source>
</evidence>
<dbReference type="PANTHER" id="PTHR43416">
    <property type="entry name" value="DIHYDROLIPOYLLYSINE-RESIDUE SUCCINYLTRANSFERASE COMPONENT OF 2-OXOGLUTARATE DEHYDROGENASE COMPLEX, MITOCHONDRIAL-RELATED"/>
    <property type="match status" value="1"/>
</dbReference>
<dbReference type="Proteomes" id="UP001056381">
    <property type="component" value="Chromosome"/>
</dbReference>
<dbReference type="InterPro" id="IPR000089">
    <property type="entry name" value="Biotin_lipoyl"/>
</dbReference>
<gene>
    <name evidence="15" type="primary">odhB</name>
    <name evidence="15" type="ORF">M9B40_01870</name>
</gene>
<evidence type="ECO:0000256" key="9">
    <source>
        <dbReference type="ARBA" id="ARBA00023315"/>
    </source>
</evidence>
<dbReference type="InterPro" id="IPR006255">
    <property type="entry name" value="SucB"/>
</dbReference>
<feature type="domain" description="Lipoyl-binding" evidence="13">
    <location>
        <begin position="2"/>
        <end position="77"/>
    </location>
</feature>
<keyword evidence="16" id="KW-1185">Reference proteome</keyword>
<dbReference type="PANTHER" id="PTHR43416:SF5">
    <property type="entry name" value="DIHYDROLIPOYLLYSINE-RESIDUE SUCCINYLTRANSFERASE COMPONENT OF 2-OXOGLUTARATE DEHYDROGENASE COMPLEX, MITOCHONDRIAL"/>
    <property type="match status" value="1"/>
</dbReference>
<dbReference type="GO" id="GO:0005829">
    <property type="term" value="C:cytosol"/>
    <property type="evidence" value="ECO:0007669"/>
    <property type="project" value="TreeGrafter"/>
</dbReference>
<evidence type="ECO:0000256" key="8">
    <source>
        <dbReference type="ARBA" id="ARBA00022823"/>
    </source>
</evidence>
<dbReference type="FunFam" id="3.30.559.10:FF:000007">
    <property type="entry name" value="Dihydrolipoamide acetyltransferase component of pyruvate dehydrogenase complex"/>
    <property type="match status" value="1"/>
</dbReference>
<dbReference type="InterPro" id="IPR050537">
    <property type="entry name" value="2-oxoacid_dehydrogenase"/>
</dbReference>
<dbReference type="SUPFAM" id="SSF47005">
    <property type="entry name" value="Peripheral subunit-binding domain of 2-oxo acid dehydrogenase complex"/>
    <property type="match status" value="1"/>
</dbReference>
<dbReference type="GO" id="GO:0033512">
    <property type="term" value="P:L-lysine catabolic process to acetyl-CoA via saccharopine"/>
    <property type="evidence" value="ECO:0007669"/>
    <property type="project" value="UniProtKB-UniRule"/>
</dbReference>
<dbReference type="PROSITE" id="PS00189">
    <property type="entry name" value="LIPOYL"/>
    <property type="match status" value="1"/>
</dbReference>
<dbReference type="AlphaFoldDB" id="A0A9Q8X2B4"/>
<evidence type="ECO:0000256" key="11">
    <source>
        <dbReference type="RuleBase" id="RU361138"/>
    </source>
</evidence>
<keyword evidence="8 11" id="KW-0450">Lipoyl</keyword>
<evidence type="ECO:0000256" key="6">
    <source>
        <dbReference type="ARBA" id="ARBA00022532"/>
    </source>
</evidence>
<keyword evidence="9 11" id="KW-0012">Acyltransferase</keyword>
<comment type="catalytic activity">
    <reaction evidence="10 11">
        <text>N(6)-[(R)-dihydrolipoyl]-L-lysyl-[protein] + succinyl-CoA = N(6)-[(R)-S(8)-succinyldihydrolipoyl]-L-lysyl-[protein] + CoA</text>
        <dbReference type="Rhea" id="RHEA:15213"/>
        <dbReference type="Rhea" id="RHEA-COMP:10475"/>
        <dbReference type="Rhea" id="RHEA-COMP:20092"/>
        <dbReference type="ChEBI" id="CHEBI:57287"/>
        <dbReference type="ChEBI" id="CHEBI:57292"/>
        <dbReference type="ChEBI" id="CHEBI:83100"/>
        <dbReference type="ChEBI" id="CHEBI:83120"/>
        <dbReference type="EC" id="2.3.1.61"/>
    </reaction>
</comment>
<evidence type="ECO:0000256" key="4">
    <source>
        <dbReference type="ARBA" id="ARBA00012945"/>
    </source>
</evidence>
<evidence type="ECO:0000256" key="3">
    <source>
        <dbReference type="ARBA" id="ARBA00007317"/>
    </source>
</evidence>
<dbReference type="SUPFAM" id="SSF52777">
    <property type="entry name" value="CoA-dependent acyltransferases"/>
    <property type="match status" value="1"/>
</dbReference>
<evidence type="ECO:0000256" key="1">
    <source>
        <dbReference type="ARBA" id="ARBA00004052"/>
    </source>
</evidence>
<dbReference type="GO" id="GO:0004149">
    <property type="term" value="F:dihydrolipoyllysine-residue succinyltransferase activity"/>
    <property type="evidence" value="ECO:0007669"/>
    <property type="project" value="UniProtKB-UniRule"/>
</dbReference>
<accession>A0A9Q8X2B4</accession>
<dbReference type="EMBL" id="CP097966">
    <property type="protein sequence ID" value="URQ63530.1"/>
    <property type="molecule type" value="Genomic_DNA"/>
</dbReference>
<evidence type="ECO:0000313" key="16">
    <source>
        <dbReference type="Proteomes" id="UP001056381"/>
    </source>
</evidence>
<dbReference type="Gene3D" id="2.40.50.100">
    <property type="match status" value="1"/>
</dbReference>
<evidence type="ECO:0000256" key="2">
    <source>
        <dbReference type="ARBA" id="ARBA00005145"/>
    </source>
</evidence>
<dbReference type="Pfam" id="PF00364">
    <property type="entry name" value="Biotin_lipoyl"/>
    <property type="match status" value="1"/>
</dbReference>
<evidence type="ECO:0000256" key="7">
    <source>
        <dbReference type="ARBA" id="ARBA00022679"/>
    </source>
</evidence>
<dbReference type="NCBIfam" id="TIGR01347">
    <property type="entry name" value="sucB"/>
    <property type="match status" value="1"/>
</dbReference>
<comment type="cofactor">
    <cofactor evidence="11">
        <name>(R)-lipoate</name>
        <dbReference type="ChEBI" id="CHEBI:83088"/>
    </cofactor>
    <text evidence="11">Binds 1 lipoyl cofactor covalently.</text>
</comment>
<dbReference type="InterPro" id="IPR036625">
    <property type="entry name" value="E3-bd_dom_sf"/>
</dbReference>
<dbReference type="NCBIfam" id="NF004309">
    <property type="entry name" value="PRK05704.1"/>
    <property type="match status" value="1"/>
</dbReference>
<organism evidence="15 16">
    <name type="scientific">SAR86 cluster bacterium</name>
    <dbReference type="NCBI Taxonomy" id="2030880"/>
    <lineage>
        <taxon>Bacteria</taxon>
        <taxon>Pseudomonadati</taxon>
        <taxon>Pseudomonadota</taxon>
        <taxon>Gammaproteobacteria</taxon>
        <taxon>SAR86 cluster</taxon>
    </lineage>
</organism>
<reference evidence="15" key="1">
    <citation type="submission" date="2022-05" db="EMBL/GenBank/DDBJ databases">
        <title>Single-amplified genomics reveal most streamlined microbe among free-living bacteria.</title>
        <authorList>
            <person name="Roda-Garcia J."/>
            <person name="Haro-Moreno J.M."/>
            <person name="Rodriguez-Valera F."/>
            <person name="Almagro-Moreno S."/>
            <person name="Lopez-Perez M."/>
        </authorList>
    </citation>
    <scope>NUCLEOTIDE SEQUENCE</scope>
    <source>
        <strain evidence="15">TMED112-D2-2</strain>
    </source>
</reference>
<name>A0A9Q8X2B4_9GAMM</name>
<dbReference type="InterPro" id="IPR001078">
    <property type="entry name" value="2-oxoacid_DH_actylTfrase"/>
</dbReference>